<reference evidence="3 4" key="1">
    <citation type="submission" date="2021-01" db="EMBL/GenBank/DDBJ databases">
        <title>Actinoplanes sp. nov. LDG1-06 isolated from lichen.</title>
        <authorList>
            <person name="Saeng-In P."/>
            <person name="Phongsopitanun W."/>
            <person name="Kanchanasin P."/>
            <person name="Yuki M."/>
            <person name="Kudo T."/>
            <person name="Ohkuma M."/>
            <person name="Tanasupawat S."/>
        </authorList>
    </citation>
    <scope>NUCLEOTIDE SEQUENCE [LARGE SCALE GENOMIC DNA]</scope>
    <source>
        <strain evidence="3 4">LDG1-06</strain>
    </source>
</reference>
<dbReference type="Gene3D" id="3.40.710.10">
    <property type="entry name" value="DD-peptidase/beta-lactamase superfamily"/>
    <property type="match status" value="1"/>
</dbReference>
<dbReference type="RefSeq" id="WP_203375624.1">
    <property type="nucleotide sequence ID" value="NZ_JAENHP010000002.1"/>
</dbReference>
<feature type="transmembrane region" description="Helical" evidence="1">
    <location>
        <begin position="343"/>
        <end position="363"/>
    </location>
</feature>
<protein>
    <submittedName>
        <fullName evidence="3">Beta-lactamase family protein</fullName>
    </submittedName>
</protein>
<evidence type="ECO:0000259" key="2">
    <source>
        <dbReference type="Pfam" id="PF00144"/>
    </source>
</evidence>
<sequence length="436" mass="46469">MLRALVVALLLGAPAVLPSSPDIDGYLREQRAELRIPGLAYAVVDRDRVVRQGAWGVDARTPFLIGSVSKPVTATAVMRLVDAGRVGLDDPVRQHVPWFRLADERAAARITVRQLLTHTSGLQQWASRTDRFDNSPDGLARSVRDLASVEPAGQPGRAHVYSDANYMVLGALVETVSGQSFAEFLRREVFLPLGMNTATASSPVGLPAGHRYWFGQPRRFDPGYDTSGAPYGYIAAGLGDMARFAQAHLDDRYAPMHTGQADGGRYGLGWRVTELDGHRIVWHAGATPGYFAHVVLVPGADRAVVVLADSYSLARDGALAALGFDIARMTLGGTPQPAGSDPVFGIALLVLSVAAVLLVAGLIRPARRRRWQITTALATLLVAAFAVLGLPALLGGDIRQAMLWTPDLAWTALVVAALAVAVAARNVSQMRAATGP</sequence>
<dbReference type="InterPro" id="IPR050491">
    <property type="entry name" value="AmpC-like"/>
</dbReference>
<dbReference type="InterPro" id="IPR001466">
    <property type="entry name" value="Beta-lactam-related"/>
</dbReference>
<dbReference type="PANTHER" id="PTHR46825">
    <property type="entry name" value="D-ALANYL-D-ALANINE-CARBOXYPEPTIDASE/ENDOPEPTIDASE AMPH"/>
    <property type="match status" value="1"/>
</dbReference>
<accession>A0ABS2A7J6</accession>
<dbReference type="EMBL" id="JAENHP010000002">
    <property type="protein sequence ID" value="MBM2615767.1"/>
    <property type="molecule type" value="Genomic_DNA"/>
</dbReference>
<comment type="caution">
    <text evidence="3">The sequence shown here is derived from an EMBL/GenBank/DDBJ whole genome shotgun (WGS) entry which is preliminary data.</text>
</comment>
<feature type="transmembrane region" description="Helical" evidence="1">
    <location>
        <begin position="408"/>
        <end position="427"/>
    </location>
</feature>
<gene>
    <name evidence="3" type="ORF">JIG36_09390</name>
</gene>
<keyword evidence="1" id="KW-0472">Membrane</keyword>
<dbReference type="Pfam" id="PF00144">
    <property type="entry name" value="Beta-lactamase"/>
    <property type="match status" value="1"/>
</dbReference>
<dbReference type="PANTHER" id="PTHR46825:SF9">
    <property type="entry name" value="BETA-LACTAMASE-RELATED DOMAIN-CONTAINING PROTEIN"/>
    <property type="match status" value="1"/>
</dbReference>
<dbReference type="Proteomes" id="UP000632138">
    <property type="component" value="Unassembled WGS sequence"/>
</dbReference>
<keyword evidence="4" id="KW-1185">Reference proteome</keyword>
<dbReference type="SUPFAM" id="SSF56601">
    <property type="entry name" value="beta-lactamase/transpeptidase-like"/>
    <property type="match status" value="1"/>
</dbReference>
<evidence type="ECO:0000313" key="4">
    <source>
        <dbReference type="Proteomes" id="UP000632138"/>
    </source>
</evidence>
<evidence type="ECO:0000256" key="1">
    <source>
        <dbReference type="SAM" id="Phobius"/>
    </source>
</evidence>
<feature type="transmembrane region" description="Helical" evidence="1">
    <location>
        <begin position="375"/>
        <end position="396"/>
    </location>
</feature>
<evidence type="ECO:0000313" key="3">
    <source>
        <dbReference type="EMBL" id="MBM2615767.1"/>
    </source>
</evidence>
<dbReference type="InterPro" id="IPR012338">
    <property type="entry name" value="Beta-lactam/transpept-like"/>
</dbReference>
<organism evidence="3 4">
    <name type="scientific">Paractinoplanes ovalisporus</name>
    <dbReference type="NCBI Taxonomy" id="2810368"/>
    <lineage>
        <taxon>Bacteria</taxon>
        <taxon>Bacillati</taxon>
        <taxon>Actinomycetota</taxon>
        <taxon>Actinomycetes</taxon>
        <taxon>Micromonosporales</taxon>
        <taxon>Micromonosporaceae</taxon>
        <taxon>Paractinoplanes</taxon>
    </lineage>
</organism>
<name>A0ABS2A7J6_9ACTN</name>
<keyword evidence="1" id="KW-0812">Transmembrane</keyword>
<feature type="domain" description="Beta-lactamase-related" evidence="2">
    <location>
        <begin position="24"/>
        <end position="316"/>
    </location>
</feature>
<keyword evidence="1" id="KW-1133">Transmembrane helix</keyword>
<proteinExistence type="predicted"/>